<dbReference type="EMBL" id="AHHD01000295">
    <property type="protein sequence ID" value="EKG15540.1"/>
    <property type="molecule type" value="Genomic_DNA"/>
</dbReference>
<feature type="transmembrane region" description="Helical" evidence="2">
    <location>
        <begin position="359"/>
        <end position="378"/>
    </location>
</feature>
<feature type="region of interest" description="Disordered" evidence="1">
    <location>
        <begin position="41"/>
        <end position="173"/>
    </location>
</feature>
<evidence type="ECO:0000256" key="2">
    <source>
        <dbReference type="SAM" id="Phobius"/>
    </source>
</evidence>
<feature type="transmembrane region" description="Helical" evidence="2">
    <location>
        <begin position="330"/>
        <end position="353"/>
    </location>
</feature>
<evidence type="ECO:0000256" key="3">
    <source>
        <dbReference type="SAM" id="SignalP"/>
    </source>
</evidence>
<evidence type="ECO:0000256" key="1">
    <source>
        <dbReference type="SAM" id="MobiDB-lite"/>
    </source>
</evidence>
<evidence type="ECO:0000313" key="4">
    <source>
        <dbReference type="EMBL" id="EKG15540.1"/>
    </source>
</evidence>
<keyword evidence="2" id="KW-0472">Membrane</keyword>
<dbReference type="AlphaFoldDB" id="K2SFH8"/>
<name>K2SFH8_MACPH</name>
<feature type="signal peptide" evidence="3">
    <location>
        <begin position="1"/>
        <end position="20"/>
    </location>
</feature>
<feature type="compositionally biased region" description="Basic and acidic residues" evidence="1">
    <location>
        <begin position="113"/>
        <end position="129"/>
    </location>
</feature>
<feature type="compositionally biased region" description="Basic and acidic residues" evidence="1">
    <location>
        <begin position="49"/>
        <end position="77"/>
    </location>
</feature>
<protein>
    <submittedName>
        <fullName evidence="4">Uncharacterized protein</fullName>
    </submittedName>
</protein>
<dbReference type="OrthoDB" id="3800526at2759"/>
<evidence type="ECO:0000313" key="5">
    <source>
        <dbReference type="Proteomes" id="UP000007129"/>
    </source>
</evidence>
<dbReference type="InParanoid" id="K2SFH8"/>
<dbReference type="Proteomes" id="UP000007129">
    <property type="component" value="Unassembled WGS sequence"/>
</dbReference>
<sequence length="575" mass="63713">MRFMHCSFAALHGLGAYAGAANVIGVGSGVGDDYREISHPYVGSTTADEPPRVFLRDRSESRESGKSGNSDGRRESAAHGSDQNYVDDARRFAQQGKREVKNRKPTHELNNQLDREPNRQVAQNDRDGGQRSSASHASSMHYETDVSNTTQDTGRGGGSKLNSDPSHAPGRKYTACNIPEMTQELWDGGVGDEVTKWMRKEMEQFQQNPEGSTSFMNYILEVHFPGAADAEKGCNLIDGCSHIDCERFYANKTELTQEQYEHEHRMAVYTANAFSNFHNFFKYFKDGFEDAADRIDRMHTASLKLFSWADEVEKKKQDEIARRKAKLKRILNIILLVVLIATSIVGAFAGPILGAEAGIAGAALGALSGAIGGAYAGGKAVAESKIDKTYVPPKSAHRSLTANEGISDFYSFFEKQEIQWAGQWTGVVDVSNKLLLNMILTLLGGAYFPDSNGRNSTVIDVVTKSHFYLELNHNAARNVETYLAKEMSAMSMDLIWRTGNSQYPYIVMANAEGGSCSSDHRSFEEVRVCLDEYPDKSFWLYAIDGYDSSDYRFVHRLPGQSVLECKSHPHGSELC</sequence>
<proteinExistence type="predicted"/>
<keyword evidence="2" id="KW-0812">Transmembrane</keyword>
<comment type="caution">
    <text evidence="4">The sequence shown here is derived from an EMBL/GenBank/DDBJ whole genome shotgun (WGS) entry which is preliminary data.</text>
</comment>
<gene>
    <name evidence="4" type="ORF">MPH_07280</name>
</gene>
<dbReference type="HOGENOM" id="CLU_474122_0_0_1"/>
<accession>K2SFH8</accession>
<feature type="compositionally biased region" description="Basic and acidic residues" evidence="1">
    <location>
        <begin position="87"/>
        <end position="99"/>
    </location>
</feature>
<reference evidence="4 5" key="1">
    <citation type="journal article" date="2012" name="BMC Genomics">
        <title>Tools to kill: Genome of one of the most destructive plant pathogenic fungi Macrophomina phaseolina.</title>
        <authorList>
            <person name="Islam M.S."/>
            <person name="Haque M.S."/>
            <person name="Islam M.M."/>
            <person name="Emdad E.M."/>
            <person name="Halim A."/>
            <person name="Hossen Q.M.M."/>
            <person name="Hossain M.Z."/>
            <person name="Ahmed B."/>
            <person name="Rahim S."/>
            <person name="Rahman M.S."/>
            <person name="Alam M.M."/>
            <person name="Hou S."/>
            <person name="Wan X."/>
            <person name="Saito J.A."/>
            <person name="Alam M."/>
        </authorList>
    </citation>
    <scope>NUCLEOTIDE SEQUENCE [LARGE SCALE GENOMIC DNA]</scope>
    <source>
        <strain evidence="4 5">MS6</strain>
    </source>
</reference>
<dbReference type="VEuPathDB" id="FungiDB:MPH_07280"/>
<feature type="chain" id="PRO_5003864482" evidence="3">
    <location>
        <begin position="21"/>
        <end position="575"/>
    </location>
</feature>
<keyword evidence="2" id="KW-1133">Transmembrane helix</keyword>
<keyword evidence="3" id="KW-0732">Signal</keyword>
<organism evidence="4 5">
    <name type="scientific">Macrophomina phaseolina (strain MS6)</name>
    <name type="common">Charcoal rot fungus</name>
    <dbReference type="NCBI Taxonomy" id="1126212"/>
    <lineage>
        <taxon>Eukaryota</taxon>
        <taxon>Fungi</taxon>
        <taxon>Dikarya</taxon>
        <taxon>Ascomycota</taxon>
        <taxon>Pezizomycotina</taxon>
        <taxon>Dothideomycetes</taxon>
        <taxon>Dothideomycetes incertae sedis</taxon>
        <taxon>Botryosphaeriales</taxon>
        <taxon>Botryosphaeriaceae</taxon>
        <taxon>Macrophomina</taxon>
    </lineage>
</organism>